<reference evidence="1 2" key="1">
    <citation type="submission" date="2020-11" db="EMBL/GenBank/DDBJ databases">
        <title>Description of Pontivivens ytuae sp. nov. isolated from deep sea sediment of Mariana Trench.</title>
        <authorList>
            <person name="Wang Z."/>
            <person name="Sun Q.-L."/>
            <person name="Xu X.-D."/>
            <person name="Tang Y.-Z."/>
            <person name="Zhang J."/>
        </authorList>
    </citation>
    <scope>NUCLEOTIDE SEQUENCE [LARGE SCALE GENOMIC DNA]</scope>
    <source>
        <strain evidence="1 2">MT2928</strain>
    </source>
</reference>
<dbReference type="EMBL" id="CP064942">
    <property type="protein sequence ID" value="QPH53733.1"/>
    <property type="molecule type" value="Genomic_DNA"/>
</dbReference>
<name>A0A7S9QC11_9RHOB</name>
<dbReference type="RefSeq" id="WP_196102942.1">
    <property type="nucleotide sequence ID" value="NZ_CP064942.1"/>
</dbReference>
<evidence type="ECO:0000313" key="1">
    <source>
        <dbReference type="EMBL" id="QPH53733.1"/>
    </source>
</evidence>
<gene>
    <name evidence="1" type="ORF">I0K15_18450</name>
</gene>
<organism evidence="1 2">
    <name type="scientific">Pontivivens ytuae</name>
    <dbReference type="NCBI Taxonomy" id="2789856"/>
    <lineage>
        <taxon>Bacteria</taxon>
        <taxon>Pseudomonadati</taxon>
        <taxon>Pseudomonadota</taxon>
        <taxon>Alphaproteobacteria</taxon>
        <taxon>Rhodobacterales</taxon>
        <taxon>Paracoccaceae</taxon>
        <taxon>Pontivivens</taxon>
    </lineage>
</organism>
<proteinExistence type="predicted"/>
<sequence length="53" mass="5902">MDGEEPGRQIIRACFFIYKATDGPIRTSIGNIPLPAETPLPDRLENIEFEDPG</sequence>
<accession>A0A7S9QC11</accession>
<dbReference type="AlphaFoldDB" id="A0A7S9QC11"/>
<keyword evidence="2" id="KW-1185">Reference proteome</keyword>
<dbReference type="Proteomes" id="UP000594800">
    <property type="component" value="Chromosome"/>
</dbReference>
<evidence type="ECO:0000313" key="2">
    <source>
        <dbReference type="Proteomes" id="UP000594800"/>
    </source>
</evidence>
<dbReference type="KEGG" id="poz:I0K15_18450"/>
<protein>
    <submittedName>
        <fullName evidence="1">Uncharacterized protein</fullName>
    </submittedName>
</protein>